<organism evidence="1 2">
    <name type="scientific">Kutzneria chonburiensis</name>
    <dbReference type="NCBI Taxonomy" id="1483604"/>
    <lineage>
        <taxon>Bacteria</taxon>
        <taxon>Bacillati</taxon>
        <taxon>Actinomycetota</taxon>
        <taxon>Actinomycetes</taxon>
        <taxon>Pseudonocardiales</taxon>
        <taxon>Pseudonocardiaceae</taxon>
        <taxon>Kutzneria</taxon>
    </lineage>
</organism>
<reference evidence="1 2" key="1">
    <citation type="submission" date="2024-09" db="EMBL/GenBank/DDBJ databases">
        <authorList>
            <person name="Sun Q."/>
            <person name="Mori K."/>
        </authorList>
    </citation>
    <scope>NUCLEOTIDE SEQUENCE [LARGE SCALE GENOMIC DNA]</scope>
    <source>
        <strain evidence="1 2">TBRC 1432</strain>
    </source>
</reference>
<dbReference type="Proteomes" id="UP001589810">
    <property type="component" value="Unassembled WGS sequence"/>
</dbReference>
<gene>
    <name evidence="1" type="ORF">ACFFH7_36625</name>
</gene>
<comment type="caution">
    <text evidence="1">The sequence shown here is derived from an EMBL/GenBank/DDBJ whole genome shotgun (WGS) entry which is preliminary data.</text>
</comment>
<sequence>MDDPLMLTIALTVMGRVKVGSKQQRKDLADHICLRGDLVHPLNNARDVPEDNIRAEILAGLLAMAAREDAAWADMLYLRWKHMVLGDQEKPRDGNSVTGNVTGNVVQSLGDIGGLDFRR</sequence>
<dbReference type="EMBL" id="JBHLUD010000013">
    <property type="protein sequence ID" value="MFC0547084.1"/>
    <property type="molecule type" value="Genomic_DNA"/>
</dbReference>
<evidence type="ECO:0000313" key="1">
    <source>
        <dbReference type="EMBL" id="MFC0547084.1"/>
    </source>
</evidence>
<name>A0ABV6N3G8_9PSEU</name>
<keyword evidence="2" id="KW-1185">Reference proteome</keyword>
<dbReference type="RefSeq" id="WP_273937319.1">
    <property type="nucleotide sequence ID" value="NZ_CP097263.1"/>
</dbReference>
<accession>A0ABV6N3G8</accession>
<proteinExistence type="predicted"/>
<evidence type="ECO:0000313" key="2">
    <source>
        <dbReference type="Proteomes" id="UP001589810"/>
    </source>
</evidence>
<protein>
    <submittedName>
        <fullName evidence="1">Uncharacterized protein</fullName>
    </submittedName>
</protein>